<sequence length="90" mass="10442">MFWNCYLPFLHEYIYDALHRDRDPVLSLKSGQKRLLLHRQVQEASPPSDNEGKSDILEHPAGGGHHWGGNENHHGKDIKSRDKQHPRPPF</sequence>
<dbReference type="EMBL" id="JADFTS010000008">
    <property type="protein sequence ID" value="KAF9591298.1"/>
    <property type="molecule type" value="Genomic_DNA"/>
</dbReference>
<evidence type="ECO:0000256" key="1">
    <source>
        <dbReference type="SAM" id="MobiDB-lite"/>
    </source>
</evidence>
<protein>
    <submittedName>
        <fullName evidence="2">Uncharacterized protein</fullName>
    </submittedName>
</protein>
<feature type="compositionally biased region" description="Basic and acidic residues" evidence="1">
    <location>
        <begin position="71"/>
        <end position="90"/>
    </location>
</feature>
<keyword evidence="3" id="KW-1185">Reference proteome</keyword>
<dbReference type="Proteomes" id="UP000631114">
    <property type="component" value="Unassembled WGS sequence"/>
</dbReference>
<dbReference type="AlphaFoldDB" id="A0A835H652"/>
<feature type="region of interest" description="Disordered" evidence="1">
    <location>
        <begin position="39"/>
        <end position="90"/>
    </location>
</feature>
<evidence type="ECO:0000313" key="3">
    <source>
        <dbReference type="Proteomes" id="UP000631114"/>
    </source>
</evidence>
<reference evidence="2 3" key="1">
    <citation type="submission" date="2020-10" db="EMBL/GenBank/DDBJ databases">
        <title>The Coptis chinensis genome and diversification of protoberbering-type alkaloids.</title>
        <authorList>
            <person name="Wang B."/>
            <person name="Shu S."/>
            <person name="Song C."/>
            <person name="Liu Y."/>
        </authorList>
    </citation>
    <scope>NUCLEOTIDE SEQUENCE [LARGE SCALE GENOMIC DNA]</scope>
    <source>
        <strain evidence="2">HL-2020</strain>
        <tissue evidence="2">Leaf</tissue>
    </source>
</reference>
<comment type="caution">
    <text evidence="2">The sequence shown here is derived from an EMBL/GenBank/DDBJ whole genome shotgun (WGS) entry which is preliminary data.</text>
</comment>
<organism evidence="2 3">
    <name type="scientific">Coptis chinensis</name>
    <dbReference type="NCBI Taxonomy" id="261450"/>
    <lineage>
        <taxon>Eukaryota</taxon>
        <taxon>Viridiplantae</taxon>
        <taxon>Streptophyta</taxon>
        <taxon>Embryophyta</taxon>
        <taxon>Tracheophyta</taxon>
        <taxon>Spermatophyta</taxon>
        <taxon>Magnoliopsida</taxon>
        <taxon>Ranunculales</taxon>
        <taxon>Ranunculaceae</taxon>
        <taxon>Coptidoideae</taxon>
        <taxon>Coptis</taxon>
    </lineage>
</organism>
<dbReference type="OrthoDB" id="10526696at2759"/>
<gene>
    <name evidence="2" type="ORF">IFM89_003610</name>
</gene>
<accession>A0A835H652</accession>
<name>A0A835H652_9MAGN</name>
<proteinExistence type="predicted"/>
<evidence type="ECO:0000313" key="2">
    <source>
        <dbReference type="EMBL" id="KAF9591298.1"/>
    </source>
</evidence>